<organism evidence="1 2">
    <name type="scientific">Sporomusa acidovorans (strain ATCC 49682 / DSM 3132 / Mol)</name>
    <dbReference type="NCBI Taxonomy" id="1123286"/>
    <lineage>
        <taxon>Bacteria</taxon>
        <taxon>Bacillati</taxon>
        <taxon>Bacillota</taxon>
        <taxon>Negativicutes</taxon>
        <taxon>Selenomonadales</taxon>
        <taxon>Sporomusaceae</taxon>
        <taxon>Sporomusa</taxon>
    </lineage>
</organism>
<sequence>MKNVDMQVEGNILTIKVDLSKNYGPSNSGKSFVIATTEGNKTVGSTDCKIGLNVYKKM</sequence>
<dbReference type="RefSeq" id="WP_169716684.1">
    <property type="nucleotide sequence ID" value="NZ_CP155571.1"/>
</dbReference>
<evidence type="ECO:0000313" key="1">
    <source>
        <dbReference type="EMBL" id="XFO73978.1"/>
    </source>
</evidence>
<evidence type="ECO:0008006" key="3">
    <source>
        <dbReference type="Google" id="ProtNLM"/>
    </source>
</evidence>
<dbReference type="Proteomes" id="UP000216052">
    <property type="component" value="Chromosome"/>
</dbReference>
<name>A0ABZ3J7E3_SPOA4</name>
<accession>A0ABZ3J7E3</accession>
<gene>
    <name evidence="1" type="ORF">SPACI_040860</name>
</gene>
<proteinExistence type="predicted"/>
<keyword evidence="2" id="KW-1185">Reference proteome</keyword>
<dbReference type="EMBL" id="CP155571">
    <property type="protein sequence ID" value="XFO73978.1"/>
    <property type="molecule type" value="Genomic_DNA"/>
</dbReference>
<evidence type="ECO:0000313" key="2">
    <source>
        <dbReference type="Proteomes" id="UP000216052"/>
    </source>
</evidence>
<protein>
    <recommendedName>
        <fullName evidence="3">Rad50/SbcC-type AAA domain-containing protein</fullName>
    </recommendedName>
</protein>
<reference evidence="1" key="1">
    <citation type="submission" date="2024-05" db="EMBL/GenBank/DDBJ databases">
        <title>Isolation and characterization of Sporomusa carbonis sp. nov., a carboxydotrophic hydrogenogen in the genus of Sporomusa isolated from a charcoal burning pile.</title>
        <authorList>
            <person name="Boeer T."/>
            <person name="Rosenbaum F."/>
            <person name="Eysell L."/>
            <person name="Mueller V."/>
            <person name="Daniel R."/>
            <person name="Poehlein A."/>
        </authorList>
    </citation>
    <scope>NUCLEOTIDE SEQUENCE [LARGE SCALE GENOMIC DNA]</scope>
    <source>
        <strain evidence="1">DSM 3132</strain>
    </source>
</reference>